<comment type="caution">
    <text evidence="2">The sequence shown here is derived from an EMBL/GenBank/DDBJ whole genome shotgun (WGS) entry which is preliminary data.</text>
</comment>
<dbReference type="EMBL" id="VSRR010079791">
    <property type="protein sequence ID" value="MPC89065.1"/>
    <property type="molecule type" value="Genomic_DNA"/>
</dbReference>
<proteinExistence type="predicted"/>
<sequence length="110" mass="12282">MSTRNPQEERRSDFDPNKYNGEFVDKTKNVNIQEVFLSRSLPLKSVPGRSYAIAPSYRKSHCVSLGHGPLEDSRGSSSPAATTPGDLLVDSQVSQPTSHVPWKENFFLFL</sequence>
<name>A0A5B7J2U9_PORTR</name>
<organism evidence="2 3">
    <name type="scientific">Portunus trituberculatus</name>
    <name type="common">Swimming crab</name>
    <name type="synonym">Neptunus trituberculatus</name>
    <dbReference type="NCBI Taxonomy" id="210409"/>
    <lineage>
        <taxon>Eukaryota</taxon>
        <taxon>Metazoa</taxon>
        <taxon>Ecdysozoa</taxon>
        <taxon>Arthropoda</taxon>
        <taxon>Crustacea</taxon>
        <taxon>Multicrustacea</taxon>
        <taxon>Malacostraca</taxon>
        <taxon>Eumalacostraca</taxon>
        <taxon>Eucarida</taxon>
        <taxon>Decapoda</taxon>
        <taxon>Pleocyemata</taxon>
        <taxon>Brachyura</taxon>
        <taxon>Eubrachyura</taxon>
        <taxon>Portunoidea</taxon>
        <taxon>Portunidae</taxon>
        <taxon>Portuninae</taxon>
        <taxon>Portunus</taxon>
    </lineage>
</organism>
<reference evidence="2 3" key="1">
    <citation type="submission" date="2019-05" db="EMBL/GenBank/DDBJ databases">
        <title>Another draft genome of Portunus trituberculatus and its Hox gene families provides insights of decapod evolution.</title>
        <authorList>
            <person name="Jeong J.-H."/>
            <person name="Song I."/>
            <person name="Kim S."/>
            <person name="Choi T."/>
            <person name="Kim D."/>
            <person name="Ryu S."/>
            <person name="Kim W."/>
        </authorList>
    </citation>
    <scope>NUCLEOTIDE SEQUENCE [LARGE SCALE GENOMIC DNA]</scope>
    <source>
        <tissue evidence="2">Muscle</tissue>
    </source>
</reference>
<feature type="region of interest" description="Disordered" evidence="1">
    <location>
        <begin position="65"/>
        <end position="98"/>
    </location>
</feature>
<dbReference type="AlphaFoldDB" id="A0A5B7J2U9"/>
<feature type="region of interest" description="Disordered" evidence="1">
    <location>
        <begin position="1"/>
        <end position="20"/>
    </location>
</feature>
<evidence type="ECO:0000313" key="2">
    <source>
        <dbReference type="EMBL" id="MPC89065.1"/>
    </source>
</evidence>
<gene>
    <name evidence="2" type="ORF">E2C01_083993</name>
</gene>
<evidence type="ECO:0000313" key="3">
    <source>
        <dbReference type="Proteomes" id="UP000324222"/>
    </source>
</evidence>
<evidence type="ECO:0000256" key="1">
    <source>
        <dbReference type="SAM" id="MobiDB-lite"/>
    </source>
</evidence>
<protein>
    <submittedName>
        <fullName evidence="2">Uncharacterized protein</fullName>
    </submittedName>
</protein>
<dbReference type="Proteomes" id="UP000324222">
    <property type="component" value="Unassembled WGS sequence"/>
</dbReference>
<feature type="compositionally biased region" description="Basic and acidic residues" evidence="1">
    <location>
        <begin position="1"/>
        <end position="16"/>
    </location>
</feature>
<keyword evidence="3" id="KW-1185">Reference proteome</keyword>
<accession>A0A5B7J2U9</accession>